<dbReference type="EMBL" id="MHWB01000009">
    <property type="protein sequence ID" value="OHB01959.1"/>
    <property type="molecule type" value="Genomic_DNA"/>
</dbReference>
<protein>
    <submittedName>
        <fullName evidence="1">Uncharacterized protein</fullName>
    </submittedName>
</protein>
<accession>A0A1G2TXS1</accession>
<proteinExistence type="predicted"/>
<sequence>MPNNFWVDVLSGAMTSYFKQRITDKAFEAGKNGQPPPQYSILEVQQISDNAYSQGQKSVLVDIGNKVAKRE</sequence>
<organism evidence="1 2">
    <name type="scientific">Candidatus Zambryskibacteria bacterium RIFCSPLOWO2_01_FULL_39_39</name>
    <dbReference type="NCBI Taxonomy" id="1802758"/>
    <lineage>
        <taxon>Bacteria</taxon>
        <taxon>Candidatus Zambryskiibacteriota</taxon>
    </lineage>
</organism>
<evidence type="ECO:0000313" key="1">
    <source>
        <dbReference type="EMBL" id="OHB01959.1"/>
    </source>
</evidence>
<dbReference type="AlphaFoldDB" id="A0A1G2TXS1"/>
<gene>
    <name evidence="1" type="ORF">A3A96_00770</name>
</gene>
<name>A0A1G2TXS1_9BACT</name>
<reference evidence="1 2" key="1">
    <citation type="journal article" date="2016" name="Nat. Commun.">
        <title>Thousands of microbial genomes shed light on interconnected biogeochemical processes in an aquifer system.</title>
        <authorList>
            <person name="Anantharaman K."/>
            <person name="Brown C.T."/>
            <person name="Hug L.A."/>
            <person name="Sharon I."/>
            <person name="Castelle C.J."/>
            <person name="Probst A.J."/>
            <person name="Thomas B.C."/>
            <person name="Singh A."/>
            <person name="Wilkins M.J."/>
            <person name="Karaoz U."/>
            <person name="Brodie E.L."/>
            <person name="Williams K.H."/>
            <person name="Hubbard S.S."/>
            <person name="Banfield J.F."/>
        </authorList>
    </citation>
    <scope>NUCLEOTIDE SEQUENCE [LARGE SCALE GENOMIC DNA]</scope>
</reference>
<comment type="caution">
    <text evidence="1">The sequence shown here is derived from an EMBL/GenBank/DDBJ whole genome shotgun (WGS) entry which is preliminary data.</text>
</comment>
<dbReference type="Proteomes" id="UP000177707">
    <property type="component" value="Unassembled WGS sequence"/>
</dbReference>
<evidence type="ECO:0000313" key="2">
    <source>
        <dbReference type="Proteomes" id="UP000177707"/>
    </source>
</evidence>